<dbReference type="AlphaFoldDB" id="A0A4Q0NPS5"/>
<evidence type="ECO:0000313" key="1">
    <source>
        <dbReference type="EMBL" id="RXG12391.1"/>
    </source>
</evidence>
<keyword evidence="2" id="KW-1185">Reference proteome</keyword>
<reference evidence="1 2" key="1">
    <citation type="submission" date="2018-07" db="EMBL/GenBank/DDBJ databases">
        <title>Leeuwenhoekiella genomics.</title>
        <authorList>
            <person name="Tahon G."/>
            <person name="Willems A."/>
        </authorList>
    </citation>
    <scope>NUCLEOTIDE SEQUENCE [LARGE SCALE GENOMIC DNA]</scope>
    <source>
        <strain evidence="1 2">R-50232</strain>
    </source>
</reference>
<accession>A0A4Q0NPS5</accession>
<dbReference type="EMBL" id="QOVI01000007">
    <property type="protein sequence ID" value="RXG12391.1"/>
    <property type="molecule type" value="Genomic_DNA"/>
</dbReference>
<comment type="caution">
    <text evidence="1">The sequence shown here is derived from an EMBL/GenBank/DDBJ whole genome shotgun (WGS) entry which is preliminary data.</text>
</comment>
<dbReference type="Proteomes" id="UP000289821">
    <property type="component" value="Unassembled WGS sequence"/>
</dbReference>
<gene>
    <name evidence="1" type="ORF">DSM04_107162</name>
</gene>
<dbReference type="OrthoDB" id="1450689at2"/>
<name>A0A4Q0NPS5_9FLAO</name>
<dbReference type="RefSeq" id="WP_128762536.1">
    <property type="nucleotide sequence ID" value="NZ_QOVI01000007.1"/>
</dbReference>
<protein>
    <submittedName>
        <fullName evidence="1">Uncharacterized protein</fullName>
    </submittedName>
</protein>
<sequence length="72" mass="8269">METPIKLELVGRIGDMYALKYPGLHIPIHVNYELLEKFKESDEYLVLEDVTSSSPPLEGNLKNFSDNSFNRI</sequence>
<proteinExistence type="predicted"/>
<organism evidence="1 2">
    <name type="scientific">Leeuwenhoekiella aestuarii</name>
    <dbReference type="NCBI Taxonomy" id="2249426"/>
    <lineage>
        <taxon>Bacteria</taxon>
        <taxon>Pseudomonadati</taxon>
        <taxon>Bacteroidota</taxon>
        <taxon>Flavobacteriia</taxon>
        <taxon>Flavobacteriales</taxon>
        <taxon>Flavobacteriaceae</taxon>
        <taxon>Leeuwenhoekiella</taxon>
    </lineage>
</organism>
<evidence type="ECO:0000313" key="2">
    <source>
        <dbReference type="Proteomes" id="UP000289821"/>
    </source>
</evidence>